<dbReference type="Pfam" id="PF06605">
    <property type="entry name" value="Prophage_tail"/>
    <property type="match status" value="1"/>
</dbReference>
<comment type="caution">
    <text evidence="4">The sequence shown here is derived from an EMBL/GenBank/DDBJ whole genome shotgun (WGS) entry which is preliminary data.</text>
</comment>
<proteinExistence type="predicted"/>
<feature type="domain" description="Prophage endopeptidase tail N-terminal" evidence="3">
    <location>
        <begin position="11"/>
        <end position="91"/>
    </location>
</feature>
<feature type="domain" description="Tail spike" evidence="2">
    <location>
        <begin position="99"/>
        <end position="427"/>
    </location>
</feature>
<dbReference type="RefSeq" id="WP_089120682.1">
    <property type="nucleotide sequence ID" value="NZ_BCMI01000005.1"/>
</dbReference>
<dbReference type="Pfam" id="PF18994">
    <property type="entry name" value="Prophage_tailD1"/>
    <property type="match status" value="1"/>
</dbReference>
<accession>A0A1Z5IUF9</accession>
<feature type="region of interest" description="Disordered" evidence="1">
    <location>
        <begin position="258"/>
        <end position="289"/>
    </location>
</feature>
<dbReference type="OrthoDB" id="2404328at2"/>
<organism evidence="4 5">
    <name type="scientific">Secundilactobacillus pentosiphilus</name>
    <dbReference type="NCBI Taxonomy" id="1714682"/>
    <lineage>
        <taxon>Bacteria</taxon>
        <taxon>Bacillati</taxon>
        <taxon>Bacillota</taxon>
        <taxon>Bacilli</taxon>
        <taxon>Lactobacillales</taxon>
        <taxon>Lactobacillaceae</taxon>
        <taxon>Secundilactobacillus</taxon>
    </lineage>
</organism>
<name>A0A1Z5IUF9_9LACO</name>
<evidence type="ECO:0000313" key="4">
    <source>
        <dbReference type="EMBL" id="GAX05367.1"/>
    </source>
</evidence>
<evidence type="ECO:0000313" key="5">
    <source>
        <dbReference type="Proteomes" id="UP000198414"/>
    </source>
</evidence>
<evidence type="ECO:0000259" key="2">
    <source>
        <dbReference type="Pfam" id="PF06605"/>
    </source>
</evidence>
<evidence type="ECO:0000256" key="1">
    <source>
        <dbReference type="SAM" id="MobiDB-lite"/>
    </source>
</evidence>
<protein>
    <submittedName>
        <fullName evidence="4">Prophage protein</fullName>
    </submittedName>
</protein>
<feature type="compositionally biased region" description="Basic and acidic residues" evidence="1">
    <location>
        <begin position="258"/>
        <end position="288"/>
    </location>
</feature>
<sequence length="477" mass="52272">MSDTQFKPFAISDVHNQYRANLKSVERSTVSVSWAKNETYELTFTADDDQSFAYSLLKANARVIALGQEWTITTAEPQTTDGSNQYQVTATNIGLECSDVHTSTKLVAGTYKPQDILAHYFDGNTLGYTYAVHGDFTAEKFSTLGSGSGKDGLSKITDTWKTAVIVPDGRQINVYSAEAWGNETGLTFRVGHDTSDLDLEIDPTGITNVVKVTGKTLYDKDYAKYKKSVNDQLDKDLKSTKKPYSDKLSDMDKDYRKARQKLKSKDDKDDLRKSYDAKTKPVKDEQTKKVTALRQTASNKIATELAKLQSDPNNFVGVTYRDEESIAAWGEHPGSDVSVKNETDTNKLMAAGKAKAHPDPTISISLSYRGKFDIHPGDIWSLDAKMISGIQTKVQVVELTTYPMDSSQPSAVTLNNTKTTITDIESSLIRDSGNALNKATIATDELDLAQILYNTDDTTGETSLGGISYIPGGGTGL</sequence>
<dbReference type="Gene3D" id="3.55.50.40">
    <property type="match status" value="1"/>
</dbReference>
<dbReference type="EMBL" id="BCMI01000005">
    <property type="protein sequence ID" value="GAX05367.1"/>
    <property type="molecule type" value="Genomic_DNA"/>
</dbReference>
<dbReference type="InterPro" id="IPR044051">
    <property type="entry name" value="Prophage_tail_N"/>
</dbReference>
<dbReference type="InterPro" id="IPR010572">
    <property type="entry name" value="Tail_dom"/>
</dbReference>
<evidence type="ECO:0000259" key="3">
    <source>
        <dbReference type="Pfam" id="PF18994"/>
    </source>
</evidence>
<dbReference type="AlphaFoldDB" id="A0A1Z5IUF9"/>
<dbReference type="Proteomes" id="UP000198414">
    <property type="component" value="Unassembled WGS sequence"/>
</dbReference>
<reference evidence="4 5" key="1">
    <citation type="submission" date="2015-11" db="EMBL/GenBank/DDBJ databases">
        <title>Draft genome sequences of new species of the genus Lactobacillus isolated from orchardgrass silage.</title>
        <authorList>
            <person name="Tohno M."/>
            <person name="Tanizawa Y."/>
            <person name="Arita M."/>
        </authorList>
    </citation>
    <scope>NUCLEOTIDE SEQUENCE [LARGE SCALE GENOMIC DNA]</scope>
    <source>
        <strain evidence="4 5">IWT25</strain>
    </source>
</reference>
<gene>
    <name evidence="4" type="ORF">IWT25_00671</name>
</gene>
<dbReference type="Gene3D" id="6.20.110.10">
    <property type="match status" value="1"/>
</dbReference>